<name>A0ABP0SRQ7_9DINO</name>
<keyword evidence="1" id="KW-0732">Signal</keyword>
<accession>A0ABP0SRQ7</accession>
<protein>
    <submittedName>
        <fullName evidence="2">Uncharacterized protein</fullName>
    </submittedName>
</protein>
<evidence type="ECO:0000256" key="1">
    <source>
        <dbReference type="SAM" id="SignalP"/>
    </source>
</evidence>
<comment type="caution">
    <text evidence="2">The sequence shown here is derived from an EMBL/GenBank/DDBJ whole genome shotgun (WGS) entry which is preliminary data.</text>
</comment>
<evidence type="ECO:0000313" key="3">
    <source>
        <dbReference type="Proteomes" id="UP001642484"/>
    </source>
</evidence>
<proteinExistence type="predicted"/>
<gene>
    <name evidence="2" type="ORF">CCMP2556_LOCUS53211</name>
</gene>
<dbReference type="Proteomes" id="UP001642484">
    <property type="component" value="Unassembled WGS sequence"/>
</dbReference>
<reference evidence="2 3" key="1">
    <citation type="submission" date="2024-02" db="EMBL/GenBank/DDBJ databases">
        <authorList>
            <person name="Chen Y."/>
            <person name="Shah S."/>
            <person name="Dougan E. K."/>
            <person name="Thang M."/>
            <person name="Chan C."/>
        </authorList>
    </citation>
    <scope>NUCLEOTIDE SEQUENCE [LARGE SCALE GENOMIC DNA]</scope>
</reference>
<sequence length="550" mass="62053">MYRCCLALCAAWLPASAVRPARSPYDEVSSLSVLEKDGFQRSRRMLRRLREAFGPEDVDEAAGISELTFYVANMTKEKCEELKQHKDNEKAVELLEKMKEVCEEEKTDGVVSKLQAKVSDPFVAQFLCGGLNFFTVKEMTYTELLQCQFAAHDVLGGLVECGEAAKTKNAALFALRFSLYAIKVSAIFLPLLPPLGLLIHKAADLALARLSKEVENQLDALEKKMDAKMQAMLTEELLRLGTAQARAAEEQVQEMSILDALWSDILEHSATSKDSAKFAAAMAHASSFNRWAIIEQDLSTSSEMLRPTSSMVNVQDRADFARLLKTQLEMYILVLSHMYRSAQESRHAQKFQTTLMTKAQRMARMLLPELLLLKRTSPDDLKQRTLEVLNSPLLLPAKSETCKEMFSKEEFYFEYMVTCIWFPLIHVAGPEASGNSSYAWPLTVGGVIEPISKSKDRCILYPDDSLFNAQKADRTKGYNVTCDGDDIIEELHQKYANNAVRKDKESIHFWCGQRWREHGITLFPGKPRIGCVECSFSKKKVANKQYNGVK</sequence>
<dbReference type="EMBL" id="CAXAMN010028095">
    <property type="protein sequence ID" value="CAK9115104.1"/>
    <property type="molecule type" value="Genomic_DNA"/>
</dbReference>
<feature type="chain" id="PRO_5045202156" evidence="1">
    <location>
        <begin position="18"/>
        <end position="550"/>
    </location>
</feature>
<organism evidence="2 3">
    <name type="scientific">Durusdinium trenchii</name>
    <dbReference type="NCBI Taxonomy" id="1381693"/>
    <lineage>
        <taxon>Eukaryota</taxon>
        <taxon>Sar</taxon>
        <taxon>Alveolata</taxon>
        <taxon>Dinophyceae</taxon>
        <taxon>Suessiales</taxon>
        <taxon>Symbiodiniaceae</taxon>
        <taxon>Durusdinium</taxon>
    </lineage>
</organism>
<evidence type="ECO:0000313" key="2">
    <source>
        <dbReference type="EMBL" id="CAK9115104.1"/>
    </source>
</evidence>
<feature type="signal peptide" evidence="1">
    <location>
        <begin position="1"/>
        <end position="17"/>
    </location>
</feature>
<keyword evidence="3" id="KW-1185">Reference proteome</keyword>